<dbReference type="InterPro" id="IPR027417">
    <property type="entry name" value="P-loop_NTPase"/>
</dbReference>
<keyword evidence="1" id="KW-0067">ATP-binding</keyword>
<keyword evidence="2" id="KW-1185">Reference proteome</keyword>
<dbReference type="Gene3D" id="3.40.50.300">
    <property type="entry name" value="P-loop containing nucleotide triphosphate hydrolases"/>
    <property type="match status" value="1"/>
</dbReference>
<evidence type="ECO:0000313" key="2">
    <source>
        <dbReference type="Proteomes" id="UP000633418"/>
    </source>
</evidence>
<gene>
    <name evidence="1" type="ORF">HU772_010725</name>
</gene>
<dbReference type="Proteomes" id="UP000633418">
    <property type="component" value="Chromosome"/>
</dbReference>
<evidence type="ECO:0000313" key="1">
    <source>
        <dbReference type="EMBL" id="QXI40507.1"/>
    </source>
</evidence>
<dbReference type="GO" id="GO:0005524">
    <property type="term" value="F:ATP binding"/>
    <property type="evidence" value="ECO:0007669"/>
    <property type="project" value="UniProtKB-KW"/>
</dbReference>
<proteinExistence type="predicted"/>
<reference evidence="1 2" key="2">
    <citation type="journal article" date="2021" name="Microorganisms">
        <title>The Ever-Expanding Pseudomonas Genus: Description of 43 New Species and Partition of the Pseudomonas putida Group.</title>
        <authorList>
            <person name="Girard L."/>
            <person name="Lood C."/>
            <person name="Hofte M."/>
            <person name="Vandamme P."/>
            <person name="Rokni-Zadeh H."/>
            <person name="van Noort V."/>
            <person name="Lavigne R."/>
            <person name="De Mot R."/>
        </authorList>
    </citation>
    <scope>NUCLEOTIDE SEQUENCE [LARGE SCALE GENOMIC DNA]</scope>
    <source>
        <strain evidence="1 2">RW9S1A</strain>
    </source>
</reference>
<dbReference type="SUPFAM" id="SSF52540">
    <property type="entry name" value="P-loop containing nucleoside triphosphate hydrolases"/>
    <property type="match status" value="1"/>
</dbReference>
<sequence length="1102" mass="119952">MSVEPDVLLEPAPVRIERHYRRSVRIDADLGRDDALDGYVLTETAREALSIMTRQIVGSSQRAFTWTGPYGGGKSSLALVLAAAIADDASLREKSECFVDKVPSFREAFNTDDGSWLVIPVVGRRSSILAELSKSLSKATGRSESADSSDALIHALVSEAEKDGRAGVLLIVDEMGKLLEASAAGGDDVHFFQDLAEVAARSRGKLVVLGVLHQAFRQYASRLGIEAREEWAKVQGRFSDVSFVATGDEVVELIGRAIHCDIAHPNTADMSDTIGAAISGRRPAVGCGMGSLLDKCWPLHPITAALLGPASRRQFGQNERSVFGFLTSLEPHGFQDFLSTWDQQSVYGPDLFWDYLRANLEQAILASPDGHRWAQAVEAVERAASKGATEIEISLAKALALIDMFRSVSGLAADEAVLHTVLPGYSKVEIARAMERLATWRVALYRSHLGAWTIFEGSDFDIDQEVAKARATFVEADTKALTALASLNPIIAKRHYHSTGTFRWLGVTMHSVQEAERLSKSYEPDSGEFGRLALVLPERASTLEDVARTLSKLQSNSKKTLFFGIPPNHQLIADLGAELMSLRLVYESSPELEGDSVARREVAARLSSVKGAIEEALREAVARAEWLYEGHFIRPASLSSLASDVAARTFSSAPQVWSELVNRDALSSNSVKARRDLLHRMVQNPHEECLGIEGYPAERGLYETLLSSTGLHRLDKQGVWGFQAPKASNSRNFHPLWNAALKKFASQIVGPVGVRELYTLWSGAPYGVKSGMLPVLAVALMLAHSDKVAIYRDGIFEPRFTDVDVDEMLQDPSRFALRWVDEDLEKSQQLKTISAVLIKCGFEATSESPLDIARALVKVIFTQPLWTRRTQQLSGLARAVRDLLVKASDPHQLLFVDLPSVFENGAVRDGALLESVLLELTEAFPAMLRKVDNRLAEAIDAKEGDDPELRERAGYVSKATGDLRLEGFALRLQERDGTVLGMDNILSLAAKKPPRDWTDLDVDAALIAVADLSLAFRRAEALIAVNGRAPGREAFSIVIGSGGSSDVVNKTFEVAGRDREAVSGAATKVLELLRNSGLEGDLLLAALARAGSTIVNEGPGHA</sequence>
<dbReference type="EMBL" id="CP077095">
    <property type="protein sequence ID" value="QXI40507.1"/>
    <property type="molecule type" value="Genomic_DNA"/>
</dbReference>
<dbReference type="AlphaFoldDB" id="A0A9E6TZL9"/>
<organism evidence="1 2">
    <name type="scientific">Pseudomonas xantholysinigenes</name>
    <dbReference type="NCBI Taxonomy" id="2745490"/>
    <lineage>
        <taxon>Bacteria</taxon>
        <taxon>Pseudomonadati</taxon>
        <taxon>Pseudomonadota</taxon>
        <taxon>Gammaproteobacteria</taxon>
        <taxon>Pseudomonadales</taxon>
        <taxon>Pseudomonadaceae</taxon>
        <taxon>Pseudomonas</taxon>
    </lineage>
</organism>
<keyword evidence="1" id="KW-0547">Nucleotide-binding</keyword>
<name>A0A9E6TZL9_9PSED</name>
<protein>
    <submittedName>
        <fullName evidence="1">ATP-binding protein</fullName>
    </submittedName>
</protein>
<dbReference type="KEGG" id="pxn:HU772_010725"/>
<dbReference type="RefSeq" id="WP_186661681.1">
    <property type="nucleotide sequence ID" value="NZ_CP077095.1"/>
</dbReference>
<reference evidence="1 2" key="1">
    <citation type="journal article" date="2020" name="Microorganisms">
        <title>Reliable Identification of Environmental Pseudomonas Isolates Using the rpoD Gene.</title>
        <authorList>
            <consortium name="The Broad Institute Genome Sequencing Platform"/>
            <person name="Girard L."/>
            <person name="Lood C."/>
            <person name="Rokni-Zadeh H."/>
            <person name="van Noort V."/>
            <person name="Lavigne R."/>
            <person name="De Mot R."/>
        </authorList>
    </citation>
    <scope>NUCLEOTIDE SEQUENCE [LARGE SCALE GENOMIC DNA]</scope>
    <source>
        <strain evidence="1 2">RW9S1A</strain>
    </source>
</reference>
<accession>A0A9E6TZL9</accession>